<comment type="subcellular location">
    <subcellularLocation>
        <location evidence="1 19">Cell outer membrane</location>
        <topology evidence="1 19">Multi-pass membrane protein</topology>
    </subcellularLocation>
</comment>
<dbReference type="GO" id="GO:0015891">
    <property type="term" value="P:siderophore transport"/>
    <property type="evidence" value="ECO:0007669"/>
    <property type="project" value="InterPro"/>
</dbReference>
<evidence type="ECO:0000256" key="1">
    <source>
        <dbReference type="ARBA" id="ARBA00004571"/>
    </source>
</evidence>
<dbReference type="InterPro" id="IPR036942">
    <property type="entry name" value="Beta-barrel_TonB_sf"/>
</dbReference>
<sequence length="825" mass="91137">MPTRHCLQPLTTALRLRHAFKATLPAVGLGMAFTLAAQAQTQEWQLDIPAGPLGRSIQELSHQTGLQILFNPEEINGLHAHAVKGRYPLEETLQIMLQGTGVRYSVQDNAIYFSGARSGADADQINLEPSLVSGKFTESAWGPVQGYVAKRSATGTKTDTSILETPQTINVVTQDEMTARGALSVTQALRYTPGIQVEGFSARVKAFDEPTSRGFSPTPMYLDGLHLPYGGGSTGGALQVDPYLLERVEVLKGPASVLYGQNQPGGIVNMVSKRPGVEPIHQVVLGTGSYDRRYGAFDFGGKLDEQGTFLYRLTGLANDSNSEVDYAEQKRMLLAPSFTWNINDDTSLTFYGQYQKDNDVPEPQGLPAVGTVFKNPNGKLDRNTFIGEPGLNAYDREQYVFGYELTHQIDDVWSLRQNARYAYVDDRFAAVLHGYSFIANPATGVNNQRYTDRYAIDWKQTNKVFGIDNSAQAVFNTGDVNHTVLLGLDYYHFNSKFLGRYDRNPPGIDLYDPHYGQPLDFSQAAANPWDDTITQTGVYVQDQLKWNRWFLTLGGRFDWAKIDYDHPLYVKPSTTRDQQFSGRAGFGYLFDNGITPYFSYSESFQPVAGTANVDGKTFEPSTGKQYEVGIKYQPPGSDSFIQLSAYQIDKKNVLTSDPANPGFNNQAGAMRSVGFELEGKAALTDNLNLIASVSRVDAEFTKDNDGLKGRHPVGVSPLTASAWVDYQMPADTALVGLGFGVGVRYVRSSPGTSYAWSEFNVPSFNVYDGMISYDLERSPLHIKGVKVQANVENLDNKLYVTRCSGMFECTYGQGRTVTANLTYDW</sequence>
<dbReference type="Gene3D" id="2.170.130.10">
    <property type="entry name" value="TonB-dependent receptor, plug domain"/>
    <property type="match status" value="1"/>
</dbReference>
<evidence type="ECO:0000256" key="2">
    <source>
        <dbReference type="ARBA" id="ARBA00009810"/>
    </source>
</evidence>
<evidence type="ECO:0000256" key="11">
    <source>
        <dbReference type="ARBA" id="ARBA00023065"/>
    </source>
</evidence>
<dbReference type="GO" id="GO:0038023">
    <property type="term" value="F:signaling receptor activity"/>
    <property type="evidence" value="ECO:0007669"/>
    <property type="project" value="InterPro"/>
</dbReference>
<evidence type="ECO:0000256" key="15">
    <source>
        <dbReference type="ARBA" id="ARBA00023170"/>
    </source>
</evidence>
<dbReference type="InterPro" id="IPR000531">
    <property type="entry name" value="Beta-barrel_TonB"/>
</dbReference>
<evidence type="ECO:0000256" key="20">
    <source>
        <dbReference type="RuleBase" id="RU003357"/>
    </source>
</evidence>
<evidence type="ECO:0000313" key="23">
    <source>
        <dbReference type="EMBL" id="ROQ56311.1"/>
    </source>
</evidence>
<organism evidence="23 24">
    <name type="scientific">Pseudomonas putida</name>
    <name type="common">Arthrobacter siderocapsulatus</name>
    <dbReference type="NCBI Taxonomy" id="303"/>
    <lineage>
        <taxon>Bacteria</taxon>
        <taxon>Pseudomonadati</taxon>
        <taxon>Pseudomonadota</taxon>
        <taxon>Gammaproteobacteria</taxon>
        <taxon>Pseudomonadales</taxon>
        <taxon>Pseudomonadaceae</taxon>
        <taxon>Pseudomonas</taxon>
    </lineage>
</organism>
<dbReference type="GO" id="GO:0009279">
    <property type="term" value="C:cell outer membrane"/>
    <property type="evidence" value="ECO:0007669"/>
    <property type="project" value="UniProtKB-SubCell"/>
</dbReference>
<evidence type="ECO:0000256" key="9">
    <source>
        <dbReference type="ARBA" id="ARBA00022906"/>
    </source>
</evidence>
<keyword evidence="10" id="KW-0408">Iron</keyword>
<evidence type="ECO:0000313" key="24">
    <source>
        <dbReference type="Proteomes" id="UP000269115"/>
    </source>
</evidence>
<feature type="chain" id="PRO_5040911939" description="Metal-pseudopaline receptor CntO" evidence="21">
    <location>
        <begin position="40"/>
        <end position="825"/>
    </location>
</feature>
<dbReference type="FunFam" id="2.40.170.20:FF:000005">
    <property type="entry name" value="TonB-dependent siderophore receptor"/>
    <property type="match status" value="1"/>
</dbReference>
<keyword evidence="12 20" id="KW-0798">TonB box</keyword>
<dbReference type="InterPro" id="IPR039426">
    <property type="entry name" value="TonB-dep_rcpt-like"/>
</dbReference>
<evidence type="ECO:0000256" key="10">
    <source>
        <dbReference type="ARBA" id="ARBA00023004"/>
    </source>
</evidence>
<dbReference type="InterPro" id="IPR011662">
    <property type="entry name" value="Secretin/TonB_short_N"/>
</dbReference>
<keyword evidence="13" id="KW-0921">Nickel transport</keyword>
<evidence type="ECO:0000256" key="17">
    <source>
        <dbReference type="ARBA" id="ARBA00056786"/>
    </source>
</evidence>
<dbReference type="Pfam" id="PF07715">
    <property type="entry name" value="Plug"/>
    <property type="match status" value="1"/>
</dbReference>
<keyword evidence="15 23" id="KW-0675">Receptor</keyword>
<evidence type="ECO:0000256" key="19">
    <source>
        <dbReference type="PROSITE-ProRule" id="PRU01360"/>
    </source>
</evidence>
<dbReference type="PROSITE" id="PS52016">
    <property type="entry name" value="TONB_DEPENDENT_REC_3"/>
    <property type="match status" value="1"/>
</dbReference>
<dbReference type="Pfam" id="PF00593">
    <property type="entry name" value="TonB_dep_Rec_b-barrel"/>
    <property type="match status" value="1"/>
</dbReference>
<comment type="function">
    <text evidence="17">Transports the metallophore pseudopaline, which is involved in the acquisition of nickel and zinc, and thus enables bacterial growth inside the host, where metal access is limited. Is probably involved in the import of pseudopaline-metal complexes.</text>
</comment>
<keyword evidence="11" id="KW-0406">Ion transport</keyword>
<dbReference type="InterPro" id="IPR010105">
    <property type="entry name" value="TonB_sidphr_rcpt"/>
</dbReference>
<keyword evidence="3 19" id="KW-0813">Transport</keyword>
<keyword evidence="8 21" id="KW-0732">Signal</keyword>
<evidence type="ECO:0000256" key="5">
    <source>
        <dbReference type="ARBA" id="ARBA00022496"/>
    </source>
</evidence>
<evidence type="ECO:0000256" key="8">
    <source>
        <dbReference type="ARBA" id="ARBA00022729"/>
    </source>
</evidence>
<dbReference type="Pfam" id="PF07660">
    <property type="entry name" value="STN"/>
    <property type="match status" value="1"/>
</dbReference>
<comment type="caution">
    <text evidence="23">The sequence shown here is derived from an EMBL/GenBank/DDBJ whole genome shotgun (WGS) entry which is preliminary data.</text>
</comment>
<evidence type="ECO:0000256" key="13">
    <source>
        <dbReference type="ARBA" id="ARBA00023112"/>
    </source>
</evidence>
<dbReference type="FunFam" id="2.170.130.10:FF:000001">
    <property type="entry name" value="Catecholate siderophore TonB-dependent receptor"/>
    <property type="match status" value="1"/>
</dbReference>
<dbReference type="CDD" id="cd01347">
    <property type="entry name" value="ligand_gated_channel"/>
    <property type="match status" value="1"/>
</dbReference>
<keyword evidence="6" id="KW-0533">Nickel</keyword>
<dbReference type="InterPro" id="IPR012910">
    <property type="entry name" value="Plug_dom"/>
</dbReference>
<feature type="domain" description="Secretin/TonB short N-terminal" evidence="22">
    <location>
        <begin position="66"/>
        <end position="116"/>
    </location>
</feature>
<evidence type="ECO:0000256" key="3">
    <source>
        <dbReference type="ARBA" id="ARBA00022448"/>
    </source>
</evidence>
<dbReference type="AlphaFoldDB" id="A0A9X8EMF7"/>
<feature type="signal peptide" evidence="21">
    <location>
        <begin position="1"/>
        <end position="39"/>
    </location>
</feature>
<comment type="similarity">
    <text evidence="2 19 20">Belongs to the TonB-dependent receptor family.</text>
</comment>
<dbReference type="OrthoDB" id="127311at2"/>
<accession>A0A9X8EMF7</accession>
<dbReference type="SMART" id="SM00965">
    <property type="entry name" value="STN"/>
    <property type="match status" value="1"/>
</dbReference>
<protein>
    <recommendedName>
        <fullName evidence="18">Metal-pseudopaline receptor CntO</fullName>
    </recommendedName>
</protein>
<evidence type="ECO:0000256" key="7">
    <source>
        <dbReference type="ARBA" id="ARBA00022692"/>
    </source>
</evidence>
<evidence type="ECO:0000256" key="14">
    <source>
        <dbReference type="ARBA" id="ARBA00023136"/>
    </source>
</evidence>
<keyword evidence="9" id="KW-0864">Zinc transport</keyword>
<evidence type="ECO:0000256" key="12">
    <source>
        <dbReference type="ARBA" id="ARBA00023077"/>
    </source>
</evidence>
<keyword evidence="14 19" id="KW-0472">Membrane</keyword>
<dbReference type="Proteomes" id="UP000269115">
    <property type="component" value="Unassembled WGS sequence"/>
</dbReference>
<dbReference type="PANTHER" id="PTHR32552:SF68">
    <property type="entry name" value="FERRICHROME OUTER MEMBRANE TRANSPORTER_PHAGE RECEPTOR"/>
    <property type="match status" value="1"/>
</dbReference>
<dbReference type="Gene3D" id="2.40.170.20">
    <property type="entry name" value="TonB-dependent receptor, beta-barrel domain"/>
    <property type="match status" value="1"/>
</dbReference>
<dbReference type="PANTHER" id="PTHR32552">
    <property type="entry name" value="FERRICHROME IRON RECEPTOR-RELATED"/>
    <property type="match status" value="1"/>
</dbReference>
<evidence type="ECO:0000256" key="4">
    <source>
        <dbReference type="ARBA" id="ARBA00022452"/>
    </source>
</evidence>
<evidence type="ECO:0000259" key="22">
    <source>
        <dbReference type="SMART" id="SM00965"/>
    </source>
</evidence>
<dbReference type="RefSeq" id="WP_043863163.1">
    <property type="nucleotide sequence ID" value="NZ_LKGZ01000064.1"/>
</dbReference>
<proteinExistence type="inferred from homology"/>
<reference evidence="23 24" key="1">
    <citation type="submission" date="2018-11" db="EMBL/GenBank/DDBJ databases">
        <title>Genomic analyses of the natural microbiome of Caenorhabditis elegans.</title>
        <authorList>
            <person name="Samuel B."/>
        </authorList>
    </citation>
    <scope>NUCLEOTIDE SEQUENCE [LARGE SCALE GENOMIC DNA]</scope>
    <source>
        <strain evidence="23 24">BIGb0473</strain>
    </source>
</reference>
<keyword evidence="9" id="KW-0862">Zinc</keyword>
<evidence type="ECO:0000256" key="6">
    <source>
        <dbReference type="ARBA" id="ARBA00022596"/>
    </source>
</evidence>
<keyword evidence="16 19" id="KW-0998">Cell outer membrane</keyword>
<evidence type="ECO:0000256" key="18">
    <source>
        <dbReference type="ARBA" id="ARBA00072467"/>
    </source>
</evidence>
<name>A0A9X8EMF7_PSEPU</name>
<dbReference type="EMBL" id="RJUR01000001">
    <property type="protein sequence ID" value="ROQ56311.1"/>
    <property type="molecule type" value="Genomic_DNA"/>
</dbReference>
<dbReference type="GO" id="GO:0015675">
    <property type="term" value="P:nickel cation transport"/>
    <property type="evidence" value="ECO:0007669"/>
    <property type="project" value="UniProtKB-KW"/>
</dbReference>
<gene>
    <name evidence="23" type="ORF">EDF85_0183</name>
</gene>
<keyword evidence="5" id="KW-0410">Iron transport</keyword>
<dbReference type="InterPro" id="IPR037066">
    <property type="entry name" value="Plug_dom_sf"/>
</dbReference>
<dbReference type="Gene3D" id="3.55.50.30">
    <property type="match status" value="1"/>
</dbReference>
<dbReference type="SUPFAM" id="SSF56935">
    <property type="entry name" value="Porins"/>
    <property type="match status" value="1"/>
</dbReference>
<keyword evidence="7 19" id="KW-0812">Transmembrane</keyword>
<dbReference type="GO" id="GO:0006829">
    <property type="term" value="P:zinc ion transport"/>
    <property type="evidence" value="ECO:0007669"/>
    <property type="project" value="UniProtKB-KW"/>
</dbReference>
<keyword evidence="4 19" id="KW-1134">Transmembrane beta strand</keyword>
<evidence type="ECO:0000256" key="16">
    <source>
        <dbReference type="ARBA" id="ARBA00023237"/>
    </source>
</evidence>
<evidence type="ECO:0000256" key="21">
    <source>
        <dbReference type="SAM" id="SignalP"/>
    </source>
</evidence>
<dbReference type="NCBIfam" id="TIGR01783">
    <property type="entry name" value="TonB-siderophor"/>
    <property type="match status" value="1"/>
</dbReference>
<dbReference type="GO" id="GO:0015344">
    <property type="term" value="F:siderophore uptake transmembrane transporter activity"/>
    <property type="evidence" value="ECO:0007669"/>
    <property type="project" value="TreeGrafter"/>
</dbReference>